<dbReference type="AlphaFoldDB" id="A0A160DVC2"/>
<evidence type="ECO:0000313" key="2">
    <source>
        <dbReference type="Proteomes" id="UP000076830"/>
    </source>
</evidence>
<dbReference type="OrthoDB" id="5389988at2"/>
<dbReference type="KEGG" id="dko:I596_2483"/>
<dbReference type="STRING" id="1300342.I596_2483"/>
<proteinExistence type="predicted"/>
<dbReference type="PATRIC" id="fig|1300342.3.peg.2420"/>
<sequence>MNWLGSLYETYQACYGRPREDSAVLMPIAHTTQQAHIEIVLDAAGRFRRAEVLNKGHGTTLIPCTEASGGRAGSKPTSHPLSDKLQYVAADFVKHGGDVTSGFSADPGEPHRVYLELLSGWAASSHGHPKLDAVLHYVRKGHVVSDLVTHGVLPVDEDGKLVKAWPSSKDQAPAIYKSLPPGQVPEDAFIRWSVEGDGLATGTWQDATLMDAWIAYYGKIQTLHGYCMVRGENTTLAVQHPAKLRNAGDKAKLISSNDDTGFTYRGRFTDAEQVVGVGYETTQKAHNALRWLIERQGSRSGDQAIVSWTVVGTPIPNPVSDEDDEFSYAGLVTDVSAGQVFARKLKQTIEGYRHVLKPSQDVHVIALDSATPGRMSITFYRRLRGSEFLDRLHRWHERFAWQQNYGRERQFVGAPLPRDIAQAAYGRRLDPKLEAATRERLLSCIVDQMPCPPDLAKSAFKRAVNRSGLDKWDWEKCLGVACALHKGIHTKEDYTMALEPDRTTRDYLYGRLLALAESLESYALDLVEEKRDTSAARLMHRFSTNPFSTWNQLEARFLPPYKTRLRSRRPEFLAAREKQLDEVHVAFRHEDFVSDAPLSGEFLLGYHCQRAALRQKKTSASDDPPAEPAID</sequence>
<dbReference type="RefSeq" id="WP_067647984.1">
    <property type="nucleotide sequence ID" value="NZ_CP015249.1"/>
</dbReference>
<dbReference type="Pfam" id="PF09709">
    <property type="entry name" value="Cas_Csd1"/>
    <property type="match status" value="1"/>
</dbReference>
<protein>
    <submittedName>
        <fullName evidence="1">CRISPR-associated protein, Csd1 family</fullName>
    </submittedName>
</protein>
<evidence type="ECO:0000313" key="1">
    <source>
        <dbReference type="EMBL" id="ANB18488.1"/>
    </source>
</evidence>
<dbReference type="Proteomes" id="UP000076830">
    <property type="component" value="Chromosome"/>
</dbReference>
<reference evidence="1 2" key="1">
    <citation type="submission" date="2016-04" db="EMBL/GenBank/DDBJ databases">
        <title>Complete genome sequence of Dokdonella koreensis DS-123T.</title>
        <authorList>
            <person name="Kim J.F."/>
            <person name="Lee H."/>
            <person name="Kwak M.-J."/>
        </authorList>
    </citation>
    <scope>NUCLEOTIDE SEQUENCE [LARGE SCALE GENOMIC DNA]</scope>
    <source>
        <strain evidence="1 2">DS-123</strain>
    </source>
</reference>
<dbReference type="NCBIfam" id="TIGR01863">
    <property type="entry name" value="cas_Csd1"/>
    <property type="match status" value="1"/>
</dbReference>
<dbReference type="CDD" id="cd09757">
    <property type="entry name" value="Cas8c_I-C"/>
    <property type="match status" value="1"/>
</dbReference>
<dbReference type="EMBL" id="CP015249">
    <property type="protein sequence ID" value="ANB18488.1"/>
    <property type="molecule type" value="Genomic_DNA"/>
</dbReference>
<gene>
    <name evidence="1" type="ORF">I596_2483</name>
</gene>
<accession>A0A160DVC2</accession>
<name>A0A160DVC2_9GAMM</name>
<dbReference type="InterPro" id="IPR010144">
    <property type="entry name" value="CRISPR-assoc_prot_Csd1-typ"/>
</dbReference>
<organism evidence="1 2">
    <name type="scientific">Dokdonella koreensis DS-123</name>
    <dbReference type="NCBI Taxonomy" id="1300342"/>
    <lineage>
        <taxon>Bacteria</taxon>
        <taxon>Pseudomonadati</taxon>
        <taxon>Pseudomonadota</taxon>
        <taxon>Gammaproteobacteria</taxon>
        <taxon>Lysobacterales</taxon>
        <taxon>Rhodanobacteraceae</taxon>
        <taxon>Dokdonella</taxon>
    </lineage>
</organism>
<keyword evidence="2" id="KW-1185">Reference proteome</keyword>